<feature type="transmembrane region" description="Helical" evidence="1">
    <location>
        <begin position="12"/>
        <end position="34"/>
    </location>
</feature>
<accession>A0AAW4FT79</accession>
<sequence>MFGVYGLATGSLVTVGVAFVCILLLLAWGLVSTWQDQRSVILMRSICAKVLAVLPRGEESK</sequence>
<dbReference type="EMBL" id="WXFA01000028">
    <property type="protein sequence ID" value="MBM3094576.1"/>
    <property type="molecule type" value="Genomic_DNA"/>
</dbReference>
<dbReference type="AlphaFoldDB" id="A0AAW4FT79"/>
<keyword evidence="1" id="KW-1133">Transmembrane helix</keyword>
<organism evidence="2 3">
    <name type="scientific">Ensifer canadensis</name>
    <dbReference type="NCBI Taxonomy" id="555315"/>
    <lineage>
        <taxon>Bacteria</taxon>
        <taxon>Pseudomonadati</taxon>
        <taxon>Pseudomonadota</taxon>
        <taxon>Alphaproteobacteria</taxon>
        <taxon>Hyphomicrobiales</taxon>
        <taxon>Rhizobiaceae</taxon>
        <taxon>Sinorhizobium/Ensifer group</taxon>
        <taxon>Ensifer</taxon>
    </lineage>
</organism>
<comment type="caution">
    <text evidence="2">The sequence shown here is derived from an EMBL/GenBank/DDBJ whole genome shotgun (WGS) entry which is preliminary data.</text>
</comment>
<gene>
    <name evidence="2" type="ORF">GFB56_27925</name>
</gene>
<protein>
    <submittedName>
        <fullName evidence="2">Uncharacterized protein</fullName>
    </submittedName>
</protein>
<name>A0AAW4FT79_9HYPH</name>
<dbReference type="RefSeq" id="WP_025427229.1">
    <property type="nucleotide sequence ID" value="NZ_CP083370.1"/>
</dbReference>
<evidence type="ECO:0000313" key="2">
    <source>
        <dbReference type="EMBL" id="MBM3094576.1"/>
    </source>
</evidence>
<reference evidence="2 3" key="1">
    <citation type="submission" date="2020-01" db="EMBL/GenBank/DDBJ databases">
        <title>Draft genome assembly of Ensifer adhaerens T173.</title>
        <authorList>
            <person name="Craig J.E."/>
            <person name="Stinchcombe J.R."/>
        </authorList>
    </citation>
    <scope>NUCLEOTIDE SEQUENCE [LARGE SCALE GENOMIC DNA]</scope>
    <source>
        <strain evidence="2 3">T173</strain>
    </source>
</reference>
<keyword evidence="1" id="KW-0812">Transmembrane</keyword>
<dbReference type="Proteomes" id="UP000744980">
    <property type="component" value="Unassembled WGS sequence"/>
</dbReference>
<keyword evidence="3" id="KW-1185">Reference proteome</keyword>
<evidence type="ECO:0000256" key="1">
    <source>
        <dbReference type="SAM" id="Phobius"/>
    </source>
</evidence>
<evidence type="ECO:0000313" key="3">
    <source>
        <dbReference type="Proteomes" id="UP000744980"/>
    </source>
</evidence>
<keyword evidence="1" id="KW-0472">Membrane</keyword>
<proteinExistence type="predicted"/>